<dbReference type="GO" id="GO:0098046">
    <property type="term" value="C:type V protein secretion system complex"/>
    <property type="evidence" value="ECO:0007669"/>
    <property type="project" value="TreeGrafter"/>
</dbReference>
<evidence type="ECO:0000256" key="2">
    <source>
        <dbReference type="ARBA" id="ARBA00009055"/>
    </source>
</evidence>
<protein>
    <submittedName>
        <fullName evidence="11">Heme/hemopexin transporter protein huxB</fullName>
    </submittedName>
</protein>
<keyword evidence="3" id="KW-0813">Transport</keyword>
<comment type="subcellular location">
    <subcellularLocation>
        <location evidence="1">Cell outer membrane</location>
    </subcellularLocation>
</comment>
<feature type="domain" description="POTRA" evidence="10">
    <location>
        <begin position="73"/>
        <end position="150"/>
    </location>
</feature>
<dbReference type="PANTHER" id="PTHR34597">
    <property type="entry name" value="SLR1661 PROTEIN"/>
    <property type="match status" value="1"/>
</dbReference>
<dbReference type="PROSITE" id="PS51779">
    <property type="entry name" value="POTRA"/>
    <property type="match status" value="1"/>
</dbReference>
<dbReference type="InterPro" id="IPR005565">
    <property type="entry name" value="Hemolysn_activator_HlyB_C"/>
</dbReference>
<organism evidence="11">
    <name type="scientific">Haemophilus influenzae</name>
    <dbReference type="NCBI Taxonomy" id="727"/>
    <lineage>
        <taxon>Bacteria</taxon>
        <taxon>Pseudomonadati</taxon>
        <taxon>Pseudomonadota</taxon>
        <taxon>Gammaproteobacteria</taxon>
        <taxon>Pasteurellales</taxon>
        <taxon>Pasteurellaceae</taxon>
        <taxon>Haemophilus</taxon>
    </lineage>
</organism>
<dbReference type="Gene3D" id="3.10.20.310">
    <property type="entry name" value="membrane protein fhac"/>
    <property type="match status" value="1"/>
</dbReference>
<evidence type="ECO:0000256" key="4">
    <source>
        <dbReference type="ARBA" id="ARBA00022452"/>
    </source>
</evidence>
<evidence type="ECO:0000256" key="9">
    <source>
        <dbReference type="SAM" id="SignalP"/>
    </source>
</evidence>
<dbReference type="PATRIC" id="fig|727.582.peg.1866"/>
<dbReference type="InterPro" id="IPR034746">
    <property type="entry name" value="POTRA"/>
</dbReference>
<sequence>MKMRPRYSVIASAVSLGFVLSKSVMALGQPDTGSLNRELEQRRIQPEAKPSGELFNQAAKSSYTAQYKQELKFPLTQVQILDRNNQEVAADELAHILKNYVGKEVSLSDLSNLANEISEFYRHNNYLVAKAILPPQEIEQGTVKILLLKGNVGEIRLQNHSALSNKFVSRLSNTTVNASEFILKDELEKFALTINDVPGVNAGLQLSAGKKVGEANLLIKINDAKRFSSYVSVDNQGNKYTGRYRLAAGTKVSNLNGWGDELKLDLMSSNQANLKNARIDYSSLIDGYSTRFGVTANYLDYKLGGNFKSLQSQGHSHTLGAYLLHPTIRTPNFRLSTKVSFNHQNLTDKQQAVYAKQKRKINSLTAGIDGSWNLIKDGTTYFSLSTLFGNLANQTSEKQHNAVENFQPQSHFTVYNYRLSHEQILPKSFAFNIGINGQFADKTLESSQKMLLGGLSGVRGHQAGAASVDEGHLIQTEFKHYLPVFSQSVLVSSLFYDYGFGKYYKNSQFLAQGVKNNVNLQSVGAGLSFSDAGSYAINVSVAKPLDNNINNADKHQFWLSMIKTF</sequence>
<dbReference type="InterPro" id="IPR013686">
    <property type="entry name" value="Polypept-transport_assoc_ShlB"/>
</dbReference>
<keyword evidence="9" id="KW-0732">Signal</keyword>
<proteinExistence type="inferred from homology"/>
<dbReference type="GO" id="GO:0046819">
    <property type="term" value="P:protein secretion by the type V secretion system"/>
    <property type="evidence" value="ECO:0007669"/>
    <property type="project" value="TreeGrafter"/>
</dbReference>
<keyword evidence="8" id="KW-0998">Cell outer membrane</keyword>
<keyword evidence="6" id="KW-0653">Protein transport</keyword>
<dbReference type="Proteomes" id="UP000050700">
    <property type="component" value="Unassembled WGS sequence"/>
</dbReference>
<evidence type="ECO:0000256" key="1">
    <source>
        <dbReference type="ARBA" id="ARBA00004442"/>
    </source>
</evidence>
<dbReference type="Pfam" id="PF08479">
    <property type="entry name" value="POTRA_2"/>
    <property type="match status" value="1"/>
</dbReference>
<evidence type="ECO:0000256" key="3">
    <source>
        <dbReference type="ARBA" id="ARBA00022448"/>
    </source>
</evidence>
<comment type="caution">
    <text evidence="11">The sequence shown here is derived from an EMBL/GenBank/DDBJ whole genome shotgun (WGS) entry which is preliminary data.</text>
</comment>
<dbReference type="PANTHER" id="PTHR34597:SF1">
    <property type="entry name" value="HEME_HEMOPEXIN TRANSPORTER PROTEIN HUXB"/>
    <property type="match status" value="1"/>
</dbReference>
<evidence type="ECO:0000256" key="5">
    <source>
        <dbReference type="ARBA" id="ARBA00022692"/>
    </source>
</evidence>
<evidence type="ECO:0000313" key="11">
    <source>
        <dbReference type="EMBL" id="KIS36396.1"/>
    </source>
</evidence>
<dbReference type="Gene3D" id="2.40.160.50">
    <property type="entry name" value="membrane protein fhac: a member of the omp85/tpsb transporter family"/>
    <property type="match status" value="1"/>
</dbReference>
<keyword evidence="5" id="KW-0812">Transmembrane</keyword>
<gene>
    <name evidence="11" type="primary">hxuB</name>
    <name evidence="11" type="ORF">NTHI1209_02045</name>
</gene>
<dbReference type="Pfam" id="PF03865">
    <property type="entry name" value="ShlB"/>
    <property type="match status" value="1"/>
</dbReference>
<accession>A0A158SZV2</accession>
<dbReference type="RefSeq" id="WP_059358450.1">
    <property type="nucleotide sequence ID" value="NZ_JMQP01000002.1"/>
</dbReference>
<dbReference type="InterPro" id="IPR051544">
    <property type="entry name" value="TPS_OM_transporter"/>
</dbReference>
<reference evidence="11" key="1">
    <citation type="submission" date="2014-05" db="EMBL/GenBank/DDBJ databases">
        <title>Methylome analysis of the phasevarions of Haemophilus influenzae.</title>
        <authorList>
            <person name="Atack J.M."/>
            <person name="Fox K.L."/>
            <person name="Power P.M."/>
            <person name="Clark T."/>
            <person name="Jurcisek J."/>
            <person name="Korlach J."/>
            <person name="Bakaletz L.O."/>
            <person name="Jennings M.P."/>
        </authorList>
    </citation>
    <scope>NUCLEOTIDE SEQUENCE [LARGE SCALE GENOMIC DNA]</scope>
    <source>
        <strain evidence="11">1209</strain>
    </source>
</reference>
<name>A0A158SZV2_HAEIF</name>
<feature type="signal peptide" evidence="9">
    <location>
        <begin position="1"/>
        <end position="26"/>
    </location>
</feature>
<keyword evidence="4" id="KW-1134">Transmembrane beta strand</keyword>
<keyword evidence="7" id="KW-0472">Membrane</keyword>
<evidence type="ECO:0000256" key="8">
    <source>
        <dbReference type="ARBA" id="ARBA00023237"/>
    </source>
</evidence>
<dbReference type="AlphaFoldDB" id="A0A158SZV2"/>
<evidence type="ECO:0000256" key="6">
    <source>
        <dbReference type="ARBA" id="ARBA00022927"/>
    </source>
</evidence>
<dbReference type="EMBL" id="JMQP01000002">
    <property type="protein sequence ID" value="KIS36396.1"/>
    <property type="molecule type" value="Genomic_DNA"/>
</dbReference>
<dbReference type="GO" id="GO:0009279">
    <property type="term" value="C:cell outer membrane"/>
    <property type="evidence" value="ECO:0007669"/>
    <property type="project" value="UniProtKB-SubCell"/>
</dbReference>
<evidence type="ECO:0000256" key="7">
    <source>
        <dbReference type="ARBA" id="ARBA00023136"/>
    </source>
</evidence>
<comment type="similarity">
    <text evidence="2">Belongs to the TPS (TC 1.B.20) family.</text>
</comment>
<dbReference type="GO" id="GO:0008320">
    <property type="term" value="F:protein transmembrane transporter activity"/>
    <property type="evidence" value="ECO:0007669"/>
    <property type="project" value="TreeGrafter"/>
</dbReference>
<feature type="chain" id="PRO_5007632659" evidence="9">
    <location>
        <begin position="27"/>
        <end position="565"/>
    </location>
</feature>
<evidence type="ECO:0000259" key="10">
    <source>
        <dbReference type="PROSITE" id="PS51779"/>
    </source>
</evidence>